<sequence length="276" mass="32409">MNNELIRYNRKKAANKRLSELLSISKQVLIIHYSCESFYDRTDGSTPRITSIAVRNFDSGQTVSFSIHKAAEIGKINLEDIINNYDELEKIMLCDFFEFIKQKQDYVWIHWNMRDINYGFQAIEHRYKVLGGEPKFIISDEKKVDLSKLLIDIYGEKYIKHPRLESFIELNGISKKDFLNGKEEAEAWVKKEFVKLHQSTLRKVDILSNILNKLGSKTLKTETPIRDRIYIHPKIIIEAVKNHWIISIMSILLLIYNFLDKTLVQKIFGSLTNCFR</sequence>
<dbReference type="AlphaFoldDB" id="A0A4R1FL98"/>
<keyword evidence="2" id="KW-1185">Reference proteome</keyword>
<comment type="caution">
    <text evidence="1">The sequence shown here is derived from an EMBL/GenBank/DDBJ whole genome shotgun (WGS) entry which is preliminary data.</text>
</comment>
<dbReference type="InterPro" id="IPR036397">
    <property type="entry name" value="RNaseH_sf"/>
</dbReference>
<reference evidence="1 2" key="1">
    <citation type="submission" date="2019-03" db="EMBL/GenBank/DDBJ databases">
        <title>Genomic Encyclopedia of Type Strains, Phase IV (KMG-IV): sequencing the most valuable type-strain genomes for metagenomic binning, comparative biology and taxonomic classification.</title>
        <authorList>
            <person name="Goeker M."/>
        </authorList>
    </citation>
    <scope>NUCLEOTIDE SEQUENCE [LARGE SCALE GENOMIC DNA]</scope>
    <source>
        <strain evidence="1 2">DSM 15534</strain>
    </source>
</reference>
<dbReference type="InterPro" id="IPR012337">
    <property type="entry name" value="RNaseH-like_sf"/>
</dbReference>
<accession>A0A4R1FL98</accession>
<evidence type="ECO:0000313" key="2">
    <source>
        <dbReference type="Proteomes" id="UP000294702"/>
    </source>
</evidence>
<dbReference type="Proteomes" id="UP000294702">
    <property type="component" value="Unassembled WGS sequence"/>
</dbReference>
<gene>
    <name evidence="1" type="ORF">EV694_2169</name>
</gene>
<dbReference type="SUPFAM" id="SSF53098">
    <property type="entry name" value="Ribonuclease H-like"/>
    <property type="match status" value="1"/>
</dbReference>
<dbReference type="Gene3D" id="3.30.420.10">
    <property type="entry name" value="Ribonuclease H-like superfamily/Ribonuclease H"/>
    <property type="match status" value="1"/>
</dbReference>
<dbReference type="GO" id="GO:0003676">
    <property type="term" value="F:nucleic acid binding"/>
    <property type="evidence" value="ECO:0007669"/>
    <property type="project" value="InterPro"/>
</dbReference>
<protein>
    <submittedName>
        <fullName evidence="1">Uncharacterized protein</fullName>
    </submittedName>
</protein>
<dbReference type="EMBL" id="SMFT01000008">
    <property type="protein sequence ID" value="TCJ94029.1"/>
    <property type="molecule type" value="Genomic_DNA"/>
</dbReference>
<proteinExistence type="predicted"/>
<dbReference type="RefSeq" id="WP_207859835.1">
    <property type="nucleotide sequence ID" value="NZ_SMFT01000008.1"/>
</dbReference>
<evidence type="ECO:0000313" key="1">
    <source>
        <dbReference type="EMBL" id="TCJ94029.1"/>
    </source>
</evidence>
<organism evidence="1 2">
    <name type="scientific">Volucribacter psittacicida</name>
    <dbReference type="NCBI Taxonomy" id="203482"/>
    <lineage>
        <taxon>Bacteria</taxon>
        <taxon>Pseudomonadati</taxon>
        <taxon>Pseudomonadota</taxon>
        <taxon>Gammaproteobacteria</taxon>
        <taxon>Pasteurellales</taxon>
        <taxon>Pasteurellaceae</taxon>
        <taxon>Volucribacter</taxon>
    </lineage>
</organism>
<name>A0A4R1FL98_9PAST</name>